<keyword evidence="3" id="KW-1185">Reference proteome</keyword>
<evidence type="ECO:0000313" key="2">
    <source>
        <dbReference type="EMBL" id="ETO19626.1"/>
    </source>
</evidence>
<accession>X6N0M3</accession>
<organism evidence="2 3">
    <name type="scientific">Reticulomyxa filosa</name>
    <dbReference type="NCBI Taxonomy" id="46433"/>
    <lineage>
        <taxon>Eukaryota</taxon>
        <taxon>Sar</taxon>
        <taxon>Rhizaria</taxon>
        <taxon>Retaria</taxon>
        <taxon>Foraminifera</taxon>
        <taxon>Monothalamids</taxon>
        <taxon>Reticulomyxidae</taxon>
        <taxon>Reticulomyxa</taxon>
    </lineage>
</organism>
<feature type="non-terminal residue" evidence="2">
    <location>
        <position position="227"/>
    </location>
</feature>
<comment type="caution">
    <text evidence="2">The sequence shown here is derived from an EMBL/GenBank/DDBJ whole genome shotgun (WGS) entry which is preliminary data.</text>
</comment>
<reference evidence="2 3" key="1">
    <citation type="journal article" date="2013" name="Curr. Biol.">
        <title>The Genome of the Foraminiferan Reticulomyxa filosa.</title>
        <authorList>
            <person name="Glockner G."/>
            <person name="Hulsmann N."/>
            <person name="Schleicher M."/>
            <person name="Noegel A.A."/>
            <person name="Eichinger L."/>
            <person name="Gallinger C."/>
            <person name="Pawlowski J."/>
            <person name="Sierra R."/>
            <person name="Euteneuer U."/>
            <person name="Pillet L."/>
            <person name="Moustafa A."/>
            <person name="Platzer M."/>
            <person name="Groth M."/>
            <person name="Szafranski K."/>
            <person name="Schliwa M."/>
        </authorList>
    </citation>
    <scope>NUCLEOTIDE SEQUENCE [LARGE SCALE GENOMIC DNA]</scope>
</reference>
<gene>
    <name evidence="2" type="ORF">RFI_17605</name>
</gene>
<dbReference type="EMBL" id="ASPP01013466">
    <property type="protein sequence ID" value="ETO19626.1"/>
    <property type="molecule type" value="Genomic_DNA"/>
</dbReference>
<sequence>MCNMAHGKHELRQVLRNKDSIIFILSISFNSLFQIFFFFKNVPDAQRFWENNRIDQSSKMPHEYEAWLAKRYPQLSARAAPSPVQFQNPNINVNVNVQKNYGSRMRDGPPQGNHVIHNEQSSNSWDGDETRKFLNFYKTEKCTKCKDSTDPFCHYYHNDEDKRRPIANNNNNKKKGNDWQFITYHYKMCANVFDFETKKFIRDKKWRYSAMQRRKIVCFVTQLFRNM</sequence>
<name>X6N0M3_RETFI</name>
<evidence type="ECO:0000313" key="3">
    <source>
        <dbReference type="Proteomes" id="UP000023152"/>
    </source>
</evidence>
<evidence type="ECO:0000256" key="1">
    <source>
        <dbReference type="SAM" id="Phobius"/>
    </source>
</evidence>
<protein>
    <submittedName>
        <fullName evidence="2">Uncharacterized protein</fullName>
    </submittedName>
</protein>
<keyword evidence="1" id="KW-1133">Transmembrane helix</keyword>
<keyword evidence="1" id="KW-0812">Transmembrane</keyword>
<keyword evidence="1" id="KW-0472">Membrane</keyword>
<dbReference type="Proteomes" id="UP000023152">
    <property type="component" value="Unassembled WGS sequence"/>
</dbReference>
<feature type="transmembrane region" description="Helical" evidence="1">
    <location>
        <begin position="21"/>
        <end position="39"/>
    </location>
</feature>
<dbReference type="AlphaFoldDB" id="X6N0M3"/>
<proteinExistence type="predicted"/>